<evidence type="ECO:0000256" key="1">
    <source>
        <dbReference type="ARBA" id="ARBA00008279"/>
    </source>
</evidence>
<dbReference type="Gene3D" id="3.40.50.300">
    <property type="entry name" value="P-loop containing nucleotide triphosphate hydrolases"/>
    <property type="match status" value="2"/>
</dbReference>
<dbReference type="InterPro" id="IPR015946">
    <property type="entry name" value="KH_dom-like_a/b"/>
</dbReference>
<dbReference type="PRINTS" id="PR00326">
    <property type="entry name" value="GTP1OBG"/>
</dbReference>
<dbReference type="Pfam" id="PF01926">
    <property type="entry name" value="MMR_HSR1"/>
    <property type="match status" value="2"/>
</dbReference>
<dbReference type="AlphaFoldDB" id="A0A3B1A2S3"/>
<evidence type="ECO:0000256" key="3">
    <source>
        <dbReference type="ARBA" id="ARBA00022517"/>
    </source>
</evidence>
<evidence type="ECO:0000256" key="5">
    <source>
        <dbReference type="ARBA" id="ARBA00022741"/>
    </source>
</evidence>
<evidence type="ECO:0000256" key="7">
    <source>
        <dbReference type="ARBA" id="ARBA00032345"/>
    </source>
</evidence>
<name>A0A3B1A2S3_9ZZZZ</name>
<dbReference type="GO" id="GO:0043022">
    <property type="term" value="F:ribosome binding"/>
    <property type="evidence" value="ECO:0007669"/>
    <property type="project" value="TreeGrafter"/>
</dbReference>
<dbReference type="GO" id="GO:0042254">
    <property type="term" value="P:ribosome biogenesis"/>
    <property type="evidence" value="ECO:0007669"/>
    <property type="project" value="UniProtKB-KW"/>
</dbReference>
<dbReference type="InterPro" id="IPR031166">
    <property type="entry name" value="G_ENGA"/>
</dbReference>
<dbReference type="Gene3D" id="3.30.300.20">
    <property type="match status" value="1"/>
</dbReference>
<reference evidence="10" key="1">
    <citation type="submission" date="2018-06" db="EMBL/GenBank/DDBJ databases">
        <authorList>
            <person name="Zhirakovskaya E."/>
        </authorList>
    </citation>
    <scope>NUCLEOTIDE SEQUENCE</scope>
</reference>
<dbReference type="Pfam" id="PF14714">
    <property type="entry name" value="KH_dom-like"/>
    <property type="match status" value="1"/>
</dbReference>
<dbReference type="CDD" id="cd01894">
    <property type="entry name" value="EngA1"/>
    <property type="match status" value="1"/>
</dbReference>
<accession>A0A3B1A2S3</accession>
<dbReference type="HAMAP" id="MF_00195">
    <property type="entry name" value="GTPase_Der"/>
    <property type="match status" value="1"/>
</dbReference>
<dbReference type="CDD" id="cd01895">
    <property type="entry name" value="EngA2"/>
    <property type="match status" value="1"/>
</dbReference>
<proteinExistence type="inferred from homology"/>
<dbReference type="PIRSF" id="PIRSF006485">
    <property type="entry name" value="GTP-binding_EngA"/>
    <property type="match status" value="1"/>
</dbReference>
<dbReference type="EMBL" id="UOFU01000037">
    <property type="protein sequence ID" value="VAW93887.1"/>
    <property type="molecule type" value="Genomic_DNA"/>
</dbReference>
<dbReference type="FunFam" id="3.30.300.20:FF:000004">
    <property type="entry name" value="GTPase Der"/>
    <property type="match status" value="1"/>
</dbReference>
<evidence type="ECO:0000313" key="10">
    <source>
        <dbReference type="EMBL" id="VAW93887.1"/>
    </source>
</evidence>
<dbReference type="InterPro" id="IPR027417">
    <property type="entry name" value="P-loop_NTPase"/>
</dbReference>
<dbReference type="FunFam" id="3.40.50.300:FF:000057">
    <property type="entry name" value="GTPase Der"/>
    <property type="match status" value="1"/>
</dbReference>
<sequence length="466" mass="51875">MKPVIALVGRPNVGKSTLFNCLTRSRDALVADLPGMTRDRKYGEGRLGDRPYLVVDTGGLSGEDEGIAGLMAGQVWLAVEEADVILFLVDARDGLLTGDDEIARRLRASGKPVYLVVNKIDGANADLVTADFYALGLGEPTGITASHGRGVRSLMDLVLAGLPEPDEEEDIEDRGIKIAVLGRPNVGKSTLINRILGEQRVLAYDLPGTTRDSIYVPFERRGQAYTFIDTAGVRRRRKVSDKLEKFSIIKALQAIEEAHVVVLVIDAHEGVSEQDAHLLGFILDAGRALVIAVNKWDGLDKSARDRVRYELERRLQFVDFAKLHFISALHGTGVGDLFAPILRAYESASRQFSTPDLTRILEQAVEEHQPPLVRGRRIKLRYAHQGGRNPPVIVIHGNQTKDVPAAYKRYLANVYRKVLRLEGTPVRIDFRTGANPYQGRKNKLTKHQVDKRQRLKRHIRKARKRS</sequence>
<dbReference type="InterPro" id="IPR016484">
    <property type="entry name" value="GTPase_Der"/>
</dbReference>
<dbReference type="InterPro" id="IPR003593">
    <property type="entry name" value="AAA+_ATPase"/>
</dbReference>
<keyword evidence="5" id="KW-0547">Nucleotide-binding</keyword>
<gene>
    <name evidence="10" type="ORF">MNBD_GAMMA20-1187</name>
</gene>
<evidence type="ECO:0000256" key="8">
    <source>
        <dbReference type="SAM" id="MobiDB-lite"/>
    </source>
</evidence>
<dbReference type="PROSITE" id="PS51712">
    <property type="entry name" value="G_ENGA"/>
    <property type="match status" value="2"/>
</dbReference>
<dbReference type="InterPro" id="IPR005225">
    <property type="entry name" value="Small_GTP-bd"/>
</dbReference>
<dbReference type="GO" id="GO:0005525">
    <property type="term" value="F:GTP binding"/>
    <property type="evidence" value="ECO:0007669"/>
    <property type="project" value="UniProtKB-KW"/>
</dbReference>
<dbReference type="InterPro" id="IPR006073">
    <property type="entry name" value="GTP-bd"/>
</dbReference>
<comment type="similarity">
    <text evidence="1">Belongs to the TRAFAC class TrmE-Era-EngA-EngB-Septin-like GTPase superfamily. EngA (Der) GTPase family.</text>
</comment>
<evidence type="ECO:0000256" key="2">
    <source>
        <dbReference type="ARBA" id="ARBA00020953"/>
    </source>
</evidence>
<dbReference type="FunFam" id="3.40.50.300:FF:000040">
    <property type="entry name" value="GTPase Der"/>
    <property type="match status" value="1"/>
</dbReference>
<dbReference type="NCBIfam" id="TIGR03594">
    <property type="entry name" value="GTPase_EngA"/>
    <property type="match status" value="1"/>
</dbReference>
<feature type="region of interest" description="Disordered" evidence="8">
    <location>
        <begin position="432"/>
        <end position="466"/>
    </location>
</feature>
<dbReference type="SUPFAM" id="SSF52540">
    <property type="entry name" value="P-loop containing nucleoside triphosphate hydrolases"/>
    <property type="match status" value="2"/>
</dbReference>
<feature type="domain" description="EngA-type G" evidence="9">
    <location>
        <begin position="3"/>
        <end position="166"/>
    </location>
</feature>
<keyword evidence="3" id="KW-0690">Ribosome biogenesis</keyword>
<feature type="compositionally biased region" description="Basic residues" evidence="8">
    <location>
        <begin position="453"/>
        <end position="466"/>
    </location>
</feature>
<keyword evidence="6" id="KW-0342">GTP-binding</keyword>
<dbReference type="SMART" id="SM00382">
    <property type="entry name" value="AAA"/>
    <property type="match status" value="2"/>
</dbReference>
<protein>
    <recommendedName>
        <fullName evidence="2">GTPase Der</fullName>
    </recommendedName>
    <alternativeName>
        <fullName evidence="7">GTP-binding protein EngA</fullName>
    </alternativeName>
</protein>
<evidence type="ECO:0000259" key="9">
    <source>
        <dbReference type="PROSITE" id="PS51712"/>
    </source>
</evidence>
<dbReference type="InterPro" id="IPR032859">
    <property type="entry name" value="KH_dom-like"/>
</dbReference>
<keyword evidence="4" id="KW-0677">Repeat</keyword>
<dbReference type="PANTHER" id="PTHR43834">
    <property type="entry name" value="GTPASE DER"/>
    <property type="match status" value="1"/>
</dbReference>
<feature type="domain" description="EngA-type G" evidence="9">
    <location>
        <begin position="176"/>
        <end position="349"/>
    </location>
</feature>
<dbReference type="NCBIfam" id="TIGR00231">
    <property type="entry name" value="small_GTP"/>
    <property type="match status" value="2"/>
</dbReference>
<evidence type="ECO:0000256" key="4">
    <source>
        <dbReference type="ARBA" id="ARBA00022737"/>
    </source>
</evidence>
<dbReference type="PANTHER" id="PTHR43834:SF6">
    <property type="entry name" value="GTPASE DER"/>
    <property type="match status" value="1"/>
</dbReference>
<evidence type="ECO:0000256" key="6">
    <source>
        <dbReference type="ARBA" id="ARBA00023134"/>
    </source>
</evidence>
<organism evidence="10">
    <name type="scientific">hydrothermal vent metagenome</name>
    <dbReference type="NCBI Taxonomy" id="652676"/>
    <lineage>
        <taxon>unclassified sequences</taxon>
        <taxon>metagenomes</taxon>
        <taxon>ecological metagenomes</taxon>
    </lineage>
</organism>